<gene>
    <name evidence="2" type="ORF">EVAR_42060_1</name>
</gene>
<sequence length="185" mass="20973">MHSFLAAGAGNEPLGSDPGFFLWGNIAFTVMGAAIRAAGQRLVTRSWQLGRPDGMQRNRRYRGDRQLPCGTPVRIERMAENVKWCRTRMSCSVVEWPVRNPCYSCRADRQEFNLFSRPRMKTEHWESGQLEVARLIHCPLPPSPASAQLPTLCACFARASSARTRPAREPELPRPRVVINQRLLE</sequence>
<accession>A0A4C1XTE1</accession>
<evidence type="ECO:0000313" key="3">
    <source>
        <dbReference type="Proteomes" id="UP000299102"/>
    </source>
</evidence>
<proteinExistence type="predicted"/>
<evidence type="ECO:0000256" key="1">
    <source>
        <dbReference type="SAM" id="Phobius"/>
    </source>
</evidence>
<organism evidence="2 3">
    <name type="scientific">Eumeta variegata</name>
    <name type="common">Bagworm moth</name>
    <name type="synonym">Eumeta japonica</name>
    <dbReference type="NCBI Taxonomy" id="151549"/>
    <lineage>
        <taxon>Eukaryota</taxon>
        <taxon>Metazoa</taxon>
        <taxon>Ecdysozoa</taxon>
        <taxon>Arthropoda</taxon>
        <taxon>Hexapoda</taxon>
        <taxon>Insecta</taxon>
        <taxon>Pterygota</taxon>
        <taxon>Neoptera</taxon>
        <taxon>Endopterygota</taxon>
        <taxon>Lepidoptera</taxon>
        <taxon>Glossata</taxon>
        <taxon>Ditrysia</taxon>
        <taxon>Tineoidea</taxon>
        <taxon>Psychidae</taxon>
        <taxon>Oiketicinae</taxon>
        <taxon>Eumeta</taxon>
    </lineage>
</organism>
<name>A0A4C1XTE1_EUMVA</name>
<dbReference type="AlphaFoldDB" id="A0A4C1XTE1"/>
<reference evidence="2 3" key="1">
    <citation type="journal article" date="2019" name="Commun. Biol.">
        <title>The bagworm genome reveals a unique fibroin gene that provides high tensile strength.</title>
        <authorList>
            <person name="Kono N."/>
            <person name="Nakamura H."/>
            <person name="Ohtoshi R."/>
            <person name="Tomita M."/>
            <person name="Numata K."/>
            <person name="Arakawa K."/>
        </authorList>
    </citation>
    <scope>NUCLEOTIDE SEQUENCE [LARGE SCALE GENOMIC DNA]</scope>
</reference>
<keyword evidence="3" id="KW-1185">Reference proteome</keyword>
<comment type="caution">
    <text evidence="2">The sequence shown here is derived from an EMBL/GenBank/DDBJ whole genome shotgun (WGS) entry which is preliminary data.</text>
</comment>
<keyword evidence="1" id="KW-1133">Transmembrane helix</keyword>
<feature type="transmembrane region" description="Helical" evidence="1">
    <location>
        <begin position="20"/>
        <end position="39"/>
    </location>
</feature>
<dbReference type="Proteomes" id="UP000299102">
    <property type="component" value="Unassembled WGS sequence"/>
</dbReference>
<keyword evidence="1" id="KW-0812">Transmembrane</keyword>
<evidence type="ECO:0000313" key="2">
    <source>
        <dbReference type="EMBL" id="GBP67181.1"/>
    </source>
</evidence>
<keyword evidence="1" id="KW-0472">Membrane</keyword>
<dbReference type="EMBL" id="BGZK01000975">
    <property type="protein sequence ID" value="GBP67181.1"/>
    <property type="molecule type" value="Genomic_DNA"/>
</dbReference>
<protein>
    <submittedName>
        <fullName evidence="2">Uncharacterized protein</fullName>
    </submittedName>
</protein>